<reference evidence="2" key="1">
    <citation type="journal article" date="2019" name="Int. J. Syst. Evol. Microbiol.">
        <title>The Global Catalogue of Microorganisms (GCM) 10K type strain sequencing project: providing services to taxonomists for standard genome sequencing and annotation.</title>
        <authorList>
            <consortium name="The Broad Institute Genomics Platform"/>
            <consortium name="The Broad Institute Genome Sequencing Center for Infectious Disease"/>
            <person name="Wu L."/>
            <person name="Ma J."/>
        </authorList>
    </citation>
    <scope>NUCLEOTIDE SEQUENCE [LARGE SCALE GENOMIC DNA]</scope>
    <source>
        <strain evidence="2">CGMCC 1.12990</strain>
    </source>
</reference>
<proteinExistence type="predicted"/>
<name>A0ABQ1WUN5_9BACT</name>
<protein>
    <submittedName>
        <fullName evidence="1">Uncharacterized protein</fullName>
    </submittedName>
</protein>
<gene>
    <name evidence="1" type="ORF">GCM10011378_22520</name>
</gene>
<dbReference type="EMBL" id="BMGS01000005">
    <property type="protein sequence ID" value="GGG45824.1"/>
    <property type="molecule type" value="Genomic_DNA"/>
</dbReference>
<evidence type="ECO:0000313" key="1">
    <source>
        <dbReference type="EMBL" id="GGG45824.1"/>
    </source>
</evidence>
<dbReference type="Proteomes" id="UP000601361">
    <property type="component" value="Unassembled WGS sequence"/>
</dbReference>
<comment type="caution">
    <text evidence="1">The sequence shown here is derived from an EMBL/GenBank/DDBJ whole genome shotgun (WGS) entry which is preliminary data.</text>
</comment>
<evidence type="ECO:0000313" key="2">
    <source>
        <dbReference type="Proteomes" id="UP000601361"/>
    </source>
</evidence>
<organism evidence="1 2">
    <name type="scientific">Hymenobacter glacieicola</name>
    <dbReference type="NCBI Taxonomy" id="1562124"/>
    <lineage>
        <taxon>Bacteria</taxon>
        <taxon>Pseudomonadati</taxon>
        <taxon>Bacteroidota</taxon>
        <taxon>Cytophagia</taxon>
        <taxon>Cytophagales</taxon>
        <taxon>Hymenobacteraceae</taxon>
        <taxon>Hymenobacter</taxon>
    </lineage>
</organism>
<accession>A0ABQ1WUN5</accession>
<sequence>MAGYPTTIAISELEQVLFLAMEALKQQYGPLGHIPLAQDFYWDIPGEQLYTIEQEPADLTIGQLSEDSQFIKEGLARGIVGFDLLKASHLLRYISHTHPTLHLP</sequence>
<keyword evidence="2" id="KW-1185">Reference proteome</keyword>